<organism evidence="10 11">
    <name type="scientific">Eiseniibacteriota bacterium</name>
    <dbReference type="NCBI Taxonomy" id="2212470"/>
    <lineage>
        <taxon>Bacteria</taxon>
        <taxon>Candidatus Eiseniibacteriota</taxon>
    </lineage>
</organism>
<comment type="function">
    <text evidence="7">Catalyzes the initial step of the lipid cycle reactions in the biosynthesis of the cell wall peptidoglycan: transfers peptidoglycan precursor phospho-MurNAc-pentapeptide from UDP-MurNAc-pentapeptide onto the lipid carrier undecaprenyl phosphate, yielding undecaprenyl-pyrophosphoryl-MurNAc-pentapeptide, known as lipid I.</text>
</comment>
<evidence type="ECO:0000313" key="11">
    <source>
        <dbReference type="Proteomes" id="UP000320184"/>
    </source>
</evidence>
<feature type="transmembrane region" description="Helical" evidence="7">
    <location>
        <begin position="136"/>
        <end position="154"/>
    </location>
</feature>
<keyword evidence="7" id="KW-1003">Cell membrane</keyword>
<evidence type="ECO:0000256" key="8">
    <source>
        <dbReference type="NCBIfam" id="TIGR00445"/>
    </source>
</evidence>
<feature type="transmembrane region" description="Helical" evidence="7">
    <location>
        <begin position="237"/>
        <end position="261"/>
    </location>
</feature>
<dbReference type="GO" id="GO:0046872">
    <property type="term" value="F:metal ion binding"/>
    <property type="evidence" value="ECO:0007669"/>
    <property type="project" value="UniProtKB-KW"/>
</dbReference>
<dbReference type="Proteomes" id="UP000320184">
    <property type="component" value="Unassembled WGS sequence"/>
</dbReference>
<evidence type="ECO:0000256" key="5">
    <source>
        <dbReference type="ARBA" id="ARBA00022989"/>
    </source>
</evidence>
<evidence type="ECO:0000256" key="9">
    <source>
        <dbReference type="PIRSR" id="PIRSR600715-1"/>
    </source>
</evidence>
<evidence type="ECO:0000313" key="10">
    <source>
        <dbReference type="EMBL" id="TMQ51873.1"/>
    </source>
</evidence>
<comment type="similarity">
    <text evidence="2 7">Belongs to the glycosyltransferase 4 family. MraY subfamily.</text>
</comment>
<proteinExistence type="inferred from homology"/>
<protein>
    <recommendedName>
        <fullName evidence="7 8">Phospho-N-acetylmuramoyl-pentapeptide-transferase</fullName>
        <ecNumber evidence="7 8">2.7.8.13</ecNumber>
    </recommendedName>
    <alternativeName>
        <fullName evidence="7">UDP-MurNAc-pentapeptide phosphotransferase</fullName>
    </alternativeName>
</protein>
<sequence>MFYEFVYPLHTIPGFSALNVFRYITFRSAYAAITALIVCFVVGPPMIEWLRQVKLGQKVRAEGPQTHLSKAGTPTMGGILIVSSIVVPSILWGNLHSRPLWLALLATVWLGGIGFLDDYLRVVKGYPKGLLGRYKLAGQVALGLTIGAILIRWPEPGLGLTPTWTHVPFLKFHYVDFGILFIPFVILVITGTSNAVNLTDGLDGLASGLVAIAALTFAALCYLSGHHKFSEYLNIYFLSYGGELTVFCAAVLGASLGFLWYNCPPADVFMGDTGSLALGGALGTIAVLIKREFWLVLVGGVFVAEALSVMVQVASFKLWGRRVFRMSPLHHHFELMGWPESRVVLRFYIVGVLLALLSLSTLKLQ</sequence>
<dbReference type="GO" id="GO:0005886">
    <property type="term" value="C:plasma membrane"/>
    <property type="evidence" value="ECO:0007669"/>
    <property type="project" value="UniProtKB-SubCell"/>
</dbReference>
<dbReference type="Pfam" id="PF00953">
    <property type="entry name" value="Glycos_transf_4"/>
    <property type="match status" value="1"/>
</dbReference>
<feature type="transmembrane region" description="Helical" evidence="7">
    <location>
        <begin position="343"/>
        <end position="362"/>
    </location>
</feature>
<feature type="binding site" evidence="9">
    <location>
        <position position="197"/>
    </location>
    <ligand>
        <name>Mg(2+)</name>
        <dbReference type="ChEBI" id="CHEBI:18420"/>
    </ligand>
</feature>
<comment type="catalytic activity">
    <reaction evidence="7">
        <text>UDP-N-acetyl-alpha-D-muramoyl-L-alanyl-gamma-D-glutamyl-meso-2,6-diaminopimeloyl-D-alanyl-D-alanine + di-trans,octa-cis-undecaprenyl phosphate = di-trans,octa-cis-undecaprenyl diphospho-N-acetyl-alpha-D-muramoyl-L-alanyl-D-glutamyl-meso-2,6-diaminopimeloyl-D-alanyl-D-alanine + UMP</text>
        <dbReference type="Rhea" id="RHEA:28386"/>
        <dbReference type="ChEBI" id="CHEBI:57865"/>
        <dbReference type="ChEBI" id="CHEBI:60392"/>
        <dbReference type="ChEBI" id="CHEBI:61386"/>
        <dbReference type="ChEBI" id="CHEBI:61387"/>
        <dbReference type="EC" id="2.7.8.13"/>
    </reaction>
</comment>
<keyword evidence="5 7" id="KW-1133">Transmembrane helix</keyword>
<feature type="transmembrane region" description="Helical" evidence="7">
    <location>
        <begin position="204"/>
        <end position="225"/>
    </location>
</feature>
<feature type="transmembrane region" description="Helical" evidence="7">
    <location>
        <begin position="99"/>
        <end position="116"/>
    </location>
</feature>
<evidence type="ECO:0000256" key="2">
    <source>
        <dbReference type="ARBA" id="ARBA00005583"/>
    </source>
</evidence>
<dbReference type="GO" id="GO:0008360">
    <property type="term" value="P:regulation of cell shape"/>
    <property type="evidence" value="ECO:0007669"/>
    <property type="project" value="UniProtKB-KW"/>
</dbReference>
<feature type="binding site" evidence="9">
    <location>
        <position position="272"/>
    </location>
    <ligand>
        <name>Mg(2+)</name>
        <dbReference type="ChEBI" id="CHEBI:18420"/>
    </ligand>
</feature>
<feature type="transmembrane region" description="Helical" evidence="7">
    <location>
        <begin position="71"/>
        <end position="93"/>
    </location>
</feature>
<dbReference type="HAMAP" id="MF_00038">
    <property type="entry name" value="MraY"/>
    <property type="match status" value="1"/>
</dbReference>
<feature type="transmembrane region" description="Helical" evidence="7">
    <location>
        <begin position="174"/>
        <end position="192"/>
    </location>
</feature>
<dbReference type="AlphaFoldDB" id="A0A538SKG9"/>
<keyword evidence="4 7" id="KW-0812">Transmembrane</keyword>
<dbReference type="GO" id="GO:0009252">
    <property type="term" value="P:peptidoglycan biosynthetic process"/>
    <property type="evidence" value="ECO:0007669"/>
    <property type="project" value="UniProtKB-UniRule"/>
</dbReference>
<gene>
    <name evidence="7" type="primary">mraY</name>
    <name evidence="10" type="ORF">E6K73_04470</name>
</gene>
<dbReference type="InterPro" id="IPR018480">
    <property type="entry name" value="PNAcMuramoyl-5peptid_Trfase_CS"/>
</dbReference>
<accession>A0A538SKG9</accession>
<comment type="pathway">
    <text evidence="7">Cell wall biogenesis; peptidoglycan biosynthesis.</text>
</comment>
<dbReference type="PANTHER" id="PTHR22926:SF5">
    <property type="entry name" value="PHOSPHO-N-ACETYLMURAMOYL-PENTAPEPTIDE-TRANSFERASE HOMOLOG"/>
    <property type="match status" value="1"/>
</dbReference>
<keyword evidence="7" id="KW-0133">Cell shape</keyword>
<dbReference type="GO" id="GO:0071555">
    <property type="term" value="P:cell wall organization"/>
    <property type="evidence" value="ECO:0007669"/>
    <property type="project" value="UniProtKB-KW"/>
</dbReference>
<feature type="transmembrane region" description="Helical" evidence="7">
    <location>
        <begin position="268"/>
        <end position="289"/>
    </location>
</feature>
<dbReference type="InterPro" id="IPR000715">
    <property type="entry name" value="Glycosyl_transferase_4"/>
</dbReference>
<dbReference type="PROSITE" id="PS01347">
    <property type="entry name" value="MRAY_1"/>
    <property type="match status" value="1"/>
</dbReference>
<dbReference type="PROSITE" id="PS01348">
    <property type="entry name" value="MRAY_2"/>
    <property type="match status" value="1"/>
</dbReference>
<keyword evidence="7 9" id="KW-0479">Metal-binding</keyword>
<comment type="subcellular location">
    <subcellularLocation>
        <location evidence="7">Cell membrane</location>
        <topology evidence="7">Multi-pass membrane protein</topology>
    </subcellularLocation>
    <subcellularLocation>
        <location evidence="1">Membrane</location>
        <topology evidence="1">Multi-pass membrane protein</topology>
    </subcellularLocation>
</comment>
<dbReference type="PANTHER" id="PTHR22926">
    <property type="entry name" value="PHOSPHO-N-ACETYLMURAMOYL-PENTAPEPTIDE-TRANSFERASE"/>
    <property type="match status" value="1"/>
</dbReference>
<dbReference type="GO" id="GO:0051992">
    <property type="term" value="F:UDP-N-acetylmuramoyl-L-alanyl-D-glutamyl-meso-2,6-diaminopimelyl-D-alanyl-D-alanine:undecaprenyl-phosphate transferase activity"/>
    <property type="evidence" value="ECO:0007669"/>
    <property type="project" value="RHEA"/>
</dbReference>
<feature type="transmembrane region" description="Helical" evidence="7">
    <location>
        <begin position="29"/>
        <end position="50"/>
    </location>
</feature>
<evidence type="ECO:0000256" key="1">
    <source>
        <dbReference type="ARBA" id="ARBA00004141"/>
    </source>
</evidence>
<dbReference type="NCBIfam" id="TIGR00445">
    <property type="entry name" value="mraY"/>
    <property type="match status" value="1"/>
</dbReference>
<dbReference type="CDD" id="cd06852">
    <property type="entry name" value="GT_MraY"/>
    <property type="match status" value="1"/>
</dbReference>
<name>A0A538SKG9_UNCEI</name>
<evidence type="ECO:0000256" key="3">
    <source>
        <dbReference type="ARBA" id="ARBA00022679"/>
    </source>
</evidence>
<evidence type="ECO:0000256" key="6">
    <source>
        <dbReference type="ARBA" id="ARBA00023136"/>
    </source>
</evidence>
<dbReference type="GO" id="GO:0051301">
    <property type="term" value="P:cell division"/>
    <property type="evidence" value="ECO:0007669"/>
    <property type="project" value="UniProtKB-KW"/>
</dbReference>
<evidence type="ECO:0000256" key="4">
    <source>
        <dbReference type="ARBA" id="ARBA00022692"/>
    </source>
</evidence>
<keyword evidence="7" id="KW-0961">Cell wall biogenesis/degradation</keyword>
<dbReference type="EMBL" id="VBOT01000052">
    <property type="protein sequence ID" value="TMQ51873.1"/>
    <property type="molecule type" value="Genomic_DNA"/>
</dbReference>
<keyword evidence="7 9" id="KW-0460">Magnesium</keyword>
<dbReference type="GO" id="GO:0008963">
    <property type="term" value="F:phospho-N-acetylmuramoyl-pentapeptide-transferase activity"/>
    <property type="evidence" value="ECO:0007669"/>
    <property type="project" value="UniProtKB-UniRule"/>
</dbReference>
<keyword evidence="7" id="KW-0573">Peptidoglycan synthesis</keyword>
<reference evidence="10 11" key="1">
    <citation type="journal article" date="2019" name="Nat. Microbiol.">
        <title>Mediterranean grassland soil C-N compound turnover is dependent on rainfall and depth, and is mediated by genomically divergent microorganisms.</title>
        <authorList>
            <person name="Diamond S."/>
            <person name="Andeer P.F."/>
            <person name="Li Z."/>
            <person name="Crits-Christoph A."/>
            <person name="Burstein D."/>
            <person name="Anantharaman K."/>
            <person name="Lane K.R."/>
            <person name="Thomas B.C."/>
            <person name="Pan C."/>
            <person name="Northen T.R."/>
            <person name="Banfield J.F."/>
        </authorList>
    </citation>
    <scope>NUCLEOTIDE SEQUENCE [LARGE SCALE GENOMIC DNA]</scope>
    <source>
        <strain evidence="10">WS_3</strain>
    </source>
</reference>
<keyword evidence="3 7" id="KW-0808">Transferase</keyword>
<keyword evidence="6 7" id="KW-0472">Membrane</keyword>
<keyword evidence="7" id="KW-0132">Cell division</keyword>
<dbReference type="InterPro" id="IPR003524">
    <property type="entry name" value="PNAcMuramoyl-5peptid_Trfase"/>
</dbReference>
<comment type="cofactor">
    <cofactor evidence="7 9">
        <name>Mg(2+)</name>
        <dbReference type="ChEBI" id="CHEBI:18420"/>
    </cofactor>
</comment>
<evidence type="ECO:0000256" key="7">
    <source>
        <dbReference type="HAMAP-Rule" id="MF_00038"/>
    </source>
</evidence>
<dbReference type="Pfam" id="PF10555">
    <property type="entry name" value="MraY_sig1"/>
    <property type="match status" value="1"/>
</dbReference>
<keyword evidence="7" id="KW-0131">Cell cycle</keyword>
<feature type="transmembrane region" description="Helical" evidence="7">
    <location>
        <begin position="295"/>
        <end position="316"/>
    </location>
</feature>
<dbReference type="UniPathway" id="UPA00219"/>
<comment type="caution">
    <text evidence="10">The sequence shown here is derived from an EMBL/GenBank/DDBJ whole genome shotgun (WGS) entry which is preliminary data.</text>
</comment>
<dbReference type="EC" id="2.7.8.13" evidence="7 8"/>